<feature type="non-terminal residue" evidence="2">
    <location>
        <position position="1"/>
    </location>
</feature>
<feature type="region of interest" description="Disordered" evidence="1">
    <location>
        <begin position="24"/>
        <end position="97"/>
    </location>
</feature>
<organism evidence="2">
    <name type="scientific">uncultured Nocardioides sp</name>
    <dbReference type="NCBI Taxonomy" id="198441"/>
    <lineage>
        <taxon>Bacteria</taxon>
        <taxon>Bacillati</taxon>
        <taxon>Actinomycetota</taxon>
        <taxon>Actinomycetes</taxon>
        <taxon>Propionibacteriales</taxon>
        <taxon>Nocardioidaceae</taxon>
        <taxon>Nocardioides</taxon>
        <taxon>environmental samples</taxon>
    </lineage>
</organism>
<feature type="compositionally biased region" description="Gly residues" evidence="1">
    <location>
        <begin position="66"/>
        <end position="83"/>
    </location>
</feature>
<feature type="non-terminal residue" evidence="2">
    <location>
        <position position="97"/>
    </location>
</feature>
<evidence type="ECO:0000256" key="1">
    <source>
        <dbReference type="SAM" id="MobiDB-lite"/>
    </source>
</evidence>
<sequence length="97" mass="9995">GLAVQRGRARCECGPVLAHAVRGVRRRLGPRRPGPGALRHHGRDRHGRGHARAVAVRRDLADERGAAGGGAPAGRARGQGPGCRGLSAGGVEVHGRL</sequence>
<feature type="compositionally biased region" description="Basic and acidic residues" evidence="1">
    <location>
        <begin position="56"/>
        <end position="65"/>
    </location>
</feature>
<gene>
    <name evidence="2" type="ORF">AVDCRST_MAG60-1452</name>
</gene>
<feature type="compositionally biased region" description="Basic residues" evidence="1">
    <location>
        <begin position="38"/>
        <end position="51"/>
    </location>
</feature>
<protein>
    <submittedName>
        <fullName evidence="2">Uncharacterized protein</fullName>
    </submittedName>
</protein>
<dbReference type="AlphaFoldDB" id="A0A6J4NMR9"/>
<evidence type="ECO:0000313" key="2">
    <source>
        <dbReference type="EMBL" id="CAA9389530.1"/>
    </source>
</evidence>
<name>A0A6J4NMR9_9ACTN</name>
<reference evidence="2" key="1">
    <citation type="submission" date="2020-02" db="EMBL/GenBank/DDBJ databases">
        <authorList>
            <person name="Meier V. D."/>
        </authorList>
    </citation>
    <scope>NUCLEOTIDE SEQUENCE</scope>
    <source>
        <strain evidence="2">AVDCRST_MAG60</strain>
    </source>
</reference>
<proteinExistence type="predicted"/>
<accession>A0A6J4NMR9</accession>
<dbReference type="EMBL" id="CADCUN010000157">
    <property type="protein sequence ID" value="CAA9389530.1"/>
    <property type="molecule type" value="Genomic_DNA"/>
</dbReference>